<dbReference type="EMBL" id="JBANMG010000004">
    <property type="protein sequence ID" value="KAK6954187.1"/>
    <property type="molecule type" value="Genomic_DNA"/>
</dbReference>
<comment type="caution">
    <text evidence="2">The sequence shown here is derived from an EMBL/GenBank/DDBJ whole genome shotgun (WGS) entry which is preliminary data.</text>
</comment>
<protein>
    <submittedName>
        <fullName evidence="2">Uncharacterized protein</fullName>
    </submittedName>
</protein>
<keyword evidence="3" id="KW-1185">Reference proteome</keyword>
<organism evidence="2 3">
    <name type="scientific">Daldinia eschscholtzii</name>
    <dbReference type="NCBI Taxonomy" id="292717"/>
    <lineage>
        <taxon>Eukaryota</taxon>
        <taxon>Fungi</taxon>
        <taxon>Dikarya</taxon>
        <taxon>Ascomycota</taxon>
        <taxon>Pezizomycotina</taxon>
        <taxon>Sordariomycetes</taxon>
        <taxon>Xylariomycetidae</taxon>
        <taxon>Xylariales</taxon>
        <taxon>Hypoxylaceae</taxon>
        <taxon>Daldinia</taxon>
    </lineage>
</organism>
<name>A0AAX6MP55_9PEZI</name>
<evidence type="ECO:0000313" key="3">
    <source>
        <dbReference type="Proteomes" id="UP001369815"/>
    </source>
</evidence>
<dbReference type="Proteomes" id="UP001369815">
    <property type="component" value="Unassembled WGS sequence"/>
</dbReference>
<feature type="region of interest" description="Disordered" evidence="1">
    <location>
        <begin position="44"/>
        <end position="72"/>
    </location>
</feature>
<evidence type="ECO:0000313" key="2">
    <source>
        <dbReference type="EMBL" id="KAK6954187.1"/>
    </source>
</evidence>
<feature type="region of interest" description="Disordered" evidence="1">
    <location>
        <begin position="306"/>
        <end position="352"/>
    </location>
</feature>
<feature type="region of interest" description="Disordered" evidence="1">
    <location>
        <begin position="447"/>
        <end position="483"/>
    </location>
</feature>
<proteinExistence type="predicted"/>
<feature type="compositionally biased region" description="Polar residues" evidence="1">
    <location>
        <begin position="385"/>
        <end position="404"/>
    </location>
</feature>
<evidence type="ECO:0000256" key="1">
    <source>
        <dbReference type="SAM" id="MobiDB-lite"/>
    </source>
</evidence>
<feature type="region of interest" description="Disordered" evidence="1">
    <location>
        <begin position="543"/>
        <end position="581"/>
    </location>
</feature>
<feature type="region of interest" description="Disordered" evidence="1">
    <location>
        <begin position="381"/>
        <end position="404"/>
    </location>
</feature>
<feature type="compositionally biased region" description="Polar residues" evidence="1">
    <location>
        <begin position="51"/>
        <end position="72"/>
    </location>
</feature>
<dbReference type="AlphaFoldDB" id="A0AAX6MP55"/>
<sequence length="609" mass="67254">MPSFRGIELSIVASSDIRGLPEYPHPDGSSVRLTRVGPGCHDLRDKVRNGSRLSPSSNYSNGQSTLKKSNPRISVYIPSSPGKAHSDTLTIDISKLNLLSGSQFRLKYLIHQPAPPSRFIYFKMIINGQPAVSWGIDTNTCASGSVSKSLFEPGDNFQDEDGNTPVGIEARYFHFARGLENSSASEDGGLIEVQVFRCRGRRRIAIGLDSYSHVHQEHCGITSSSGGLVNNPQDATFYEYHLEDARDSPYATFCFYYRSVQYLDQQNLIPKYEARIRPASITSRNSSSPDFRESYARIASSQSVRQSSFDAESLDDSVFNDHTRPASMTTSDPSEVPEPGEYSLRSPPHLAATHPSITNVEETDKVKKNAFLAKLLQRPLPELPKTSSRQTSKNSLRSNCPSLTPSLKLYANSEEFENEEIKLGTARSIVLPSASANVLELRDVNSYKRDDGDSSSDYATSLDSTETSDSPVLPSPTGYVPTTGSVLERQLDQFDSPIAQSSPKSKAKLPLSKSQANLLNDMSFPDLDKLKVTEGEWLRQTPSPLRHNSRLGKHLWSPRPAKRPGRSSMIELSSRQVDDADTKDVVRDVRASATPATRYVNEAPLGNWI</sequence>
<gene>
    <name evidence="2" type="ORF">Daesc_004152</name>
</gene>
<reference evidence="2 3" key="1">
    <citation type="journal article" date="2024" name="Front Chem Biol">
        <title>Unveiling the potential of Daldinia eschscholtzii MFLUCC 19-0629 through bioactivity and bioinformatics studies for enhanced sustainable agriculture production.</title>
        <authorList>
            <person name="Brooks S."/>
            <person name="Weaver J.A."/>
            <person name="Klomchit A."/>
            <person name="Alharthi S.A."/>
            <person name="Onlamun T."/>
            <person name="Nurani R."/>
            <person name="Vong T.K."/>
            <person name="Alberti F."/>
            <person name="Greco C."/>
        </authorList>
    </citation>
    <scope>NUCLEOTIDE SEQUENCE [LARGE SCALE GENOMIC DNA]</scope>
    <source>
        <strain evidence="2">MFLUCC 19-0629</strain>
    </source>
</reference>
<feature type="compositionally biased region" description="Polar residues" evidence="1">
    <location>
        <begin position="455"/>
        <end position="470"/>
    </location>
</feature>
<accession>A0AAX6MP55</accession>